<evidence type="ECO:0000313" key="3">
    <source>
        <dbReference type="Proteomes" id="UP001589773"/>
    </source>
</evidence>
<feature type="signal peptide" evidence="1">
    <location>
        <begin position="1"/>
        <end position="18"/>
    </location>
</feature>
<evidence type="ECO:0000256" key="1">
    <source>
        <dbReference type="SAM" id="SignalP"/>
    </source>
</evidence>
<keyword evidence="3" id="KW-1185">Reference proteome</keyword>
<protein>
    <recommendedName>
        <fullName evidence="4">Lipoprotein</fullName>
    </recommendedName>
</protein>
<name>A0ABV6FDT7_9BURK</name>
<accession>A0ABV6FDT7</accession>
<keyword evidence="1" id="KW-0732">Signal</keyword>
<proteinExistence type="predicted"/>
<evidence type="ECO:0008006" key="4">
    <source>
        <dbReference type="Google" id="ProtNLM"/>
    </source>
</evidence>
<dbReference type="PROSITE" id="PS51257">
    <property type="entry name" value="PROKAR_LIPOPROTEIN"/>
    <property type="match status" value="1"/>
</dbReference>
<comment type="caution">
    <text evidence="2">The sequence shown here is derived from an EMBL/GenBank/DDBJ whole genome shotgun (WGS) entry which is preliminary data.</text>
</comment>
<reference evidence="2 3" key="1">
    <citation type="submission" date="2024-09" db="EMBL/GenBank/DDBJ databases">
        <authorList>
            <person name="Sun Q."/>
            <person name="Mori K."/>
        </authorList>
    </citation>
    <scope>NUCLEOTIDE SEQUENCE [LARGE SCALE GENOMIC DNA]</scope>
    <source>
        <strain evidence="2 3">CCM 7792</strain>
    </source>
</reference>
<evidence type="ECO:0000313" key="2">
    <source>
        <dbReference type="EMBL" id="MFC0251692.1"/>
    </source>
</evidence>
<gene>
    <name evidence="2" type="ORF">ACFFJK_07300</name>
</gene>
<dbReference type="EMBL" id="JBHLWP010000009">
    <property type="protein sequence ID" value="MFC0251692.1"/>
    <property type="molecule type" value="Genomic_DNA"/>
</dbReference>
<dbReference type="Proteomes" id="UP001589773">
    <property type="component" value="Unassembled WGS sequence"/>
</dbReference>
<feature type="chain" id="PRO_5047302406" description="Lipoprotein" evidence="1">
    <location>
        <begin position="19"/>
        <end position="133"/>
    </location>
</feature>
<sequence>MKKIVFGAAIAVLLSACASSSVILVGHARPAIQPSAVKLYLEPPASYERIALLETSSEASWAVTNQGKTDKMVERLKEEAAKLGANGVLLTATGNKQEPGAVFVPVTTGGAVILPANAEHKSGTGIAIFVSRE</sequence>
<organism evidence="2 3">
    <name type="scientific">Massilia consociata</name>
    <dbReference type="NCBI Taxonomy" id="760117"/>
    <lineage>
        <taxon>Bacteria</taxon>
        <taxon>Pseudomonadati</taxon>
        <taxon>Pseudomonadota</taxon>
        <taxon>Betaproteobacteria</taxon>
        <taxon>Burkholderiales</taxon>
        <taxon>Oxalobacteraceae</taxon>
        <taxon>Telluria group</taxon>
        <taxon>Massilia</taxon>
    </lineage>
</organism>
<dbReference type="RefSeq" id="WP_379678523.1">
    <property type="nucleotide sequence ID" value="NZ_JBHLWP010000009.1"/>
</dbReference>